<evidence type="ECO:0000256" key="2">
    <source>
        <dbReference type="SAM" id="MobiDB-lite"/>
    </source>
</evidence>
<accession>A0AAW0FAH1</accession>
<gene>
    <name evidence="4" type="ORF">QCA50_019790</name>
</gene>
<dbReference type="GO" id="GO:0008270">
    <property type="term" value="F:zinc ion binding"/>
    <property type="evidence" value="ECO:0007669"/>
    <property type="project" value="InterPro"/>
</dbReference>
<dbReference type="Pfam" id="PF00098">
    <property type="entry name" value="zf-CCHC"/>
    <property type="match status" value="1"/>
</dbReference>
<protein>
    <recommendedName>
        <fullName evidence="3">CCHC-type domain-containing protein</fullName>
    </recommendedName>
</protein>
<dbReference type="InterPro" id="IPR036875">
    <property type="entry name" value="Znf_CCHC_sf"/>
</dbReference>
<evidence type="ECO:0000313" key="4">
    <source>
        <dbReference type="EMBL" id="KAK7677196.1"/>
    </source>
</evidence>
<keyword evidence="5" id="KW-1185">Reference proteome</keyword>
<dbReference type="EMBL" id="JASBNA010000093">
    <property type="protein sequence ID" value="KAK7677196.1"/>
    <property type="molecule type" value="Genomic_DNA"/>
</dbReference>
<proteinExistence type="predicted"/>
<evidence type="ECO:0000313" key="5">
    <source>
        <dbReference type="Proteomes" id="UP001385951"/>
    </source>
</evidence>
<feature type="compositionally biased region" description="Basic and acidic residues" evidence="2">
    <location>
        <begin position="94"/>
        <end position="104"/>
    </location>
</feature>
<keyword evidence="1" id="KW-0507">mRNA processing</keyword>
<dbReference type="SUPFAM" id="SSF57756">
    <property type="entry name" value="Retrovirus zinc finger-like domains"/>
    <property type="match status" value="1"/>
</dbReference>
<evidence type="ECO:0000256" key="1">
    <source>
        <dbReference type="ARBA" id="ARBA00022664"/>
    </source>
</evidence>
<evidence type="ECO:0000259" key="3">
    <source>
        <dbReference type="Pfam" id="PF00098"/>
    </source>
</evidence>
<dbReference type="GO" id="GO:0006397">
    <property type="term" value="P:mRNA processing"/>
    <property type="evidence" value="ECO:0007669"/>
    <property type="project" value="UniProtKB-KW"/>
</dbReference>
<feature type="domain" description="CCHC-type" evidence="3">
    <location>
        <begin position="129"/>
        <end position="142"/>
    </location>
</feature>
<feature type="region of interest" description="Disordered" evidence="2">
    <location>
        <begin position="37"/>
        <end position="248"/>
    </location>
</feature>
<name>A0AAW0FAH1_9APHY</name>
<organism evidence="4 5">
    <name type="scientific">Cerrena zonata</name>
    <dbReference type="NCBI Taxonomy" id="2478898"/>
    <lineage>
        <taxon>Eukaryota</taxon>
        <taxon>Fungi</taxon>
        <taxon>Dikarya</taxon>
        <taxon>Basidiomycota</taxon>
        <taxon>Agaricomycotina</taxon>
        <taxon>Agaricomycetes</taxon>
        <taxon>Polyporales</taxon>
        <taxon>Cerrenaceae</taxon>
        <taxon>Cerrena</taxon>
    </lineage>
</organism>
<feature type="compositionally biased region" description="Acidic residues" evidence="2">
    <location>
        <begin position="201"/>
        <end position="220"/>
    </location>
</feature>
<feature type="compositionally biased region" description="Basic and acidic residues" evidence="2">
    <location>
        <begin position="178"/>
        <end position="187"/>
    </location>
</feature>
<feature type="compositionally biased region" description="Basic and acidic residues" evidence="2">
    <location>
        <begin position="230"/>
        <end position="248"/>
    </location>
</feature>
<dbReference type="GO" id="GO:0003676">
    <property type="term" value="F:nucleic acid binding"/>
    <property type="evidence" value="ECO:0007669"/>
    <property type="project" value="InterPro"/>
</dbReference>
<sequence>MGRVMGLSAERTSLNELVRVAAQIENSIRADVISRRMRATTGQSSGPNPNSQHNTVNTGSANHRSNNQIGSRSGSNDRDRVRRNPPPPSRFRPRVQERQVERTTDQAPPKPFTATAPTASSSRPRPKQGCFNCGSTEHWASDPNCPKHPNKGRPAVRRMTEMESQPAESQPQPTNEGGSEKPENNIEDHEEPEQVDGSQYDPDDDYPEELYGDYPEDDADPAWMGGMRTIPEEPGRSDDQESPDDEPHIERLCGMKLRMETPVATPGNSATTESEIQLEQYRHITATQQYQLMCIRNQLSMLQEELQ</sequence>
<dbReference type="AlphaFoldDB" id="A0AAW0FAH1"/>
<feature type="compositionally biased region" description="Low complexity" evidence="2">
    <location>
        <begin position="112"/>
        <end position="123"/>
    </location>
</feature>
<dbReference type="InterPro" id="IPR001878">
    <property type="entry name" value="Znf_CCHC"/>
</dbReference>
<feature type="compositionally biased region" description="Polar residues" evidence="2">
    <location>
        <begin position="162"/>
        <end position="177"/>
    </location>
</feature>
<reference evidence="4 5" key="1">
    <citation type="submission" date="2022-09" db="EMBL/GenBank/DDBJ databases">
        <authorList>
            <person name="Palmer J.M."/>
        </authorList>
    </citation>
    <scope>NUCLEOTIDE SEQUENCE [LARGE SCALE GENOMIC DNA]</scope>
    <source>
        <strain evidence="4 5">DSM 7382</strain>
    </source>
</reference>
<comment type="caution">
    <text evidence="4">The sequence shown here is derived from an EMBL/GenBank/DDBJ whole genome shotgun (WGS) entry which is preliminary data.</text>
</comment>
<dbReference type="Proteomes" id="UP001385951">
    <property type="component" value="Unassembled WGS sequence"/>
</dbReference>
<feature type="compositionally biased region" description="Polar residues" evidence="2">
    <location>
        <begin position="40"/>
        <end position="74"/>
    </location>
</feature>